<sequence length="151" mass="16769">MAEKTLQEAVRRITAASRPRKVIPFGSRARDEADECSDVDLVVIEPEVSDKYTEMVRLRGVVGSIGAGVDLLVYSEAEVEARKAWCSSPIYWALREEGSSMKPDERKPATVEAKTLLRVAARGYKTFKLLRDIAEAPLSSICFHAQQAVEK</sequence>
<comment type="caution">
    <text evidence="2">The sequence shown here is derived from an EMBL/GenBank/DDBJ whole genome shotgun (WGS) entry which is preliminary data.</text>
</comment>
<name>A0AAJ1AHT9_9BACT</name>
<protein>
    <submittedName>
        <fullName evidence="2">Nucleotidyltransferase domain-containing protein</fullName>
    </submittedName>
</protein>
<organism evidence="2 3">
    <name type="scientific">Candidatus Methylomirabilis tolerans</name>
    <dbReference type="NCBI Taxonomy" id="3123416"/>
    <lineage>
        <taxon>Bacteria</taxon>
        <taxon>Candidatus Methylomirabilota</taxon>
        <taxon>Candidatus Methylomirabilia</taxon>
        <taxon>Candidatus Methylomirabilales</taxon>
        <taxon>Candidatus Methylomirabilaceae</taxon>
        <taxon>Candidatus Methylomirabilis</taxon>
    </lineage>
</organism>
<reference evidence="2 3" key="1">
    <citation type="journal article" date="2021" name="bioRxiv">
        <title>Unraveling nitrogen, sulfur and carbon metabolic pathways and microbial community transcriptional responses to substrate deprivation and toxicity stresses in a bioreactor mimicking anoxic brackish coastal sediment conditions.</title>
        <authorList>
            <person name="Martins P.D."/>
            <person name="Echeveste M.J."/>
            <person name="Arshad A."/>
            <person name="Kurth J."/>
            <person name="Ouboter H."/>
            <person name="Jetten M.S.M."/>
            <person name="Welte C.U."/>
        </authorList>
    </citation>
    <scope>NUCLEOTIDE SEQUENCE [LARGE SCALE GENOMIC DNA]</scope>
    <source>
        <strain evidence="2">MAG_38</strain>
    </source>
</reference>
<feature type="domain" description="Polymerase nucleotidyl transferase" evidence="1">
    <location>
        <begin position="15"/>
        <end position="78"/>
    </location>
</feature>
<evidence type="ECO:0000259" key="1">
    <source>
        <dbReference type="Pfam" id="PF01909"/>
    </source>
</evidence>
<gene>
    <name evidence="2" type="ORF">K8G79_06450</name>
</gene>
<dbReference type="Proteomes" id="UP001197609">
    <property type="component" value="Unassembled WGS sequence"/>
</dbReference>
<dbReference type="SUPFAM" id="SSF81301">
    <property type="entry name" value="Nucleotidyltransferase"/>
    <property type="match status" value="1"/>
</dbReference>
<dbReference type="Gene3D" id="3.30.460.10">
    <property type="entry name" value="Beta Polymerase, domain 2"/>
    <property type="match status" value="1"/>
</dbReference>
<evidence type="ECO:0000313" key="3">
    <source>
        <dbReference type="Proteomes" id="UP001197609"/>
    </source>
</evidence>
<evidence type="ECO:0000313" key="2">
    <source>
        <dbReference type="EMBL" id="MBZ0159757.1"/>
    </source>
</evidence>
<dbReference type="Pfam" id="PF01909">
    <property type="entry name" value="NTP_transf_2"/>
    <property type="match status" value="1"/>
</dbReference>
<dbReference type="GO" id="GO:0016779">
    <property type="term" value="F:nucleotidyltransferase activity"/>
    <property type="evidence" value="ECO:0007669"/>
    <property type="project" value="InterPro"/>
</dbReference>
<dbReference type="AlphaFoldDB" id="A0AAJ1AHT9"/>
<dbReference type="CDD" id="cd05403">
    <property type="entry name" value="NT_KNTase_like"/>
    <property type="match status" value="1"/>
</dbReference>
<dbReference type="InterPro" id="IPR002934">
    <property type="entry name" value="Polymerase_NTP_transf_dom"/>
</dbReference>
<dbReference type="EMBL" id="JAIOIU010000080">
    <property type="protein sequence ID" value="MBZ0159757.1"/>
    <property type="molecule type" value="Genomic_DNA"/>
</dbReference>
<accession>A0AAJ1AHT9</accession>
<dbReference type="InterPro" id="IPR043519">
    <property type="entry name" value="NT_sf"/>
</dbReference>
<proteinExistence type="predicted"/>